<keyword evidence="8" id="KW-1185">Reference proteome</keyword>
<dbReference type="PROSITE" id="PS50068">
    <property type="entry name" value="LDLRA_2"/>
    <property type="match status" value="1"/>
</dbReference>
<dbReference type="SMART" id="SM00042">
    <property type="entry name" value="CUB"/>
    <property type="match status" value="1"/>
</dbReference>
<dbReference type="InterPro" id="IPR035914">
    <property type="entry name" value="Sperma_CUB_dom_sf"/>
</dbReference>
<accession>A0A670KIA0</accession>
<comment type="caution">
    <text evidence="2">Lacks conserved residue(s) required for the propagation of feature annotation.</text>
</comment>
<dbReference type="SUPFAM" id="SSF49854">
    <property type="entry name" value="Spermadhesin, CUB domain"/>
    <property type="match status" value="1"/>
</dbReference>
<dbReference type="Gene3D" id="4.10.400.10">
    <property type="entry name" value="Low-density Lipoprotein Receptor"/>
    <property type="match status" value="1"/>
</dbReference>
<dbReference type="Pfam" id="PF00057">
    <property type="entry name" value="Ldl_recept_a"/>
    <property type="match status" value="1"/>
</dbReference>
<dbReference type="InterPro" id="IPR002172">
    <property type="entry name" value="LDrepeatLR_classA_rpt"/>
</dbReference>
<dbReference type="InterPro" id="IPR000859">
    <property type="entry name" value="CUB_dom"/>
</dbReference>
<dbReference type="CDD" id="cd00112">
    <property type="entry name" value="LDLa"/>
    <property type="match status" value="1"/>
</dbReference>
<dbReference type="OMA" id="NMGPSTH"/>
<proteinExistence type="predicted"/>
<feature type="domain" description="CUB" evidence="6">
    <location>
        <begin position="48"/>
        <end position="194"/>
    </location>
</feature>
<dbReference type="PANTHER" id="PTHR24652">
    <property type="entry name" value="LOW-DENSITY LIPOPROTEIN RECEPTOR CLASS A DOMAIN-CONTAINING PROTEIN 2"/>
    <property type="match status" value="1"/>
</dbReference>
<feature type="chain" id="PRO_5025592644" description="CUB domain-containing protein" evidence="5">
    <location>
        <begin position="39"/>
        <end position="326"/>
    </location>
</feature>
<evidence type="ECO:0000259" key="6">
    <source>
        <dbReference type="PROSITE" id="PS01180"/>
    </source>
</evidence>
<dbReference type="CDD" id="cd00041">
    <property type="entry name" value="CUB"/>
    <property type="match status" value="1"/>
</dbReference>
<evidence type="ECO:0000256" key="5">
    <source>
        <dbReference type="SAM" id="SignalP"/>
    </source>
</evidence>
<dbReference type="Ensembl" id="ENSPMRT00000036564.1">
    <property type="protein sequence ID" value="ENSPMRP00000034467.1"/>
    <property type="gene ID" value="ENSPMRG00000022370.1"/>
</dbReference>
<dbReference type="PANTHER" id="PTHR24652:SF67">
    <property type="entry name" value="LOW-DENSITY LIPOPROTEIN RECEPTOR CLASS A DOMAIN-CONTAINING PROTEIN 2"/>
    <property type="match status" value="1"/>
</dbReference>
<evidence type="ECO:0000256" key="2">
    <source>
        <dbReference type="PROSITE-ProRule" id="PRU00124"/>
    </source>
</evidence>
<dbReference type="SUPFAM" id="SSF57424">
    <property type="entry name" value="LDL receptor-like module"/>
    <property type="match status" value="1"/>
</dbReference>
<keyword evidence="4" id="KW-0472">Membrane</keyword>
<keyword evidence="4" id="KW-0812">Transmembrane</keyword>
<evidence type="ECO:0000313" key="7">
    <source>
        <dbReference type="Ensembl" id="ENSPMRP00000034467.1"/>
    </source>
</evidence>
<reference evidence="7" key="2">
    <citation type="submission" date="2025-08" db="UniProtKB">
        <authorList>
            <consortium name="Ensembl"/>
        </authorList>
    </citation>
    <scope>IDENTIFICATION</scope>
</reference>
<reference evidence="7 8" key="1">
    <citation type="journal article" date="2019" name="Proc. Natl. Acad. Sci. U.S.A.">
        <title>Regulatory changes in pterin and carotenoid genes underlie balanced color polymorphisms in the wall lizard.</title>
        <authorList>
            <person name="Andrade P."/>
            <person name="Pinho C."/>
            <person name="Perez I de Lanuza G."/>
            <person name="Afonso S."/>
            <person name="Brejcha J."/>
            <person name="Rubin C.J."/>
            <person name="Wallerman O."/>
            <person name="Pereira P."/>
            <person name="Sabatino S.J."/>
            <person name="Bellati A."/>
            <person name="Pellitteri-Rosa D."/>
            <person name="Bosakova Z."/>
            <person name="Bunikis I."/>
            <person name="Carretero M.A."/>
            <person name="Feiner N."/>
            <person name="Marsik P."/>
            <person name="Pauperio F."/>
            <person name="Salvi D."/>
            <person name="Soler L."/>
            <person name="While G.M."/>
            <person name="Uller T."/>
            <person name="Font E."/>
            <person name="Andersson L."/>
            <person name="Carneiro M."/>
        </authorList>
    </citation>
    <scope>NUCLEOTIDE SEQUENCE</scope>
</reference>
<evidence type="ECO:0000256" key="4">
    <source>
        <dbReference type="SAM" id="Phobius"/>
    </source>
</evidence>
<evidence type="ECO:0000313" key="8">
    <source>
        <dbReference type="Proteomes" id="UP000472272"/>
    </source>
</evidence>
<dbReference type="InterPro" id="IPR036055">
    <property type="entry name" value="LDL_receptor-like_sf"/>
</dbReference>
<dbReference type="GeneTree" id="ENSGT00390000004581"/>
<name>A0A670KIA0_PODMU</name>
<evidence type="ECO:0000256" key="1">
    <source>
        <dbReference type="ARBA" id="ARBA00023157"/>
    </source>
</evidence>
<reference evidence="7" key="3">
    <citation type="submission" date="2025-09" db="UniProtKB">
        <authorList>
            <consortium name="Ensembl"/>
        </authorList>
    </citation>
    <scope>IDENTIFICATION</scope>
</reference>
<keyword evidence="1" id="KW-1015">Disulfide bond</keyword>
<dbReference type="InterPro" id="IPR042333">
    <property type="entry name" value="LRAD2/Mig-13-like"/>
</dbReference>
<dbReference type="Proteomes" id="UP000472272">
    <property type="component" value="Chromosome 11"/>
</dbReference>
<dbReference type="Gene3D" id="2.60.120.290">
    <property type="entry name" value="Spermadhesin, CUB domain"/>
    <property type="match status" value="1"/>
</dbReference>
<dbReference type="AlphaFoldDB" id="A0A670KIA0"/>
<feature type="transmembrane region" description="Helical" evidence="4">
    <location>
        <begin position="298"/>
        <end position="323"/>
    </location>
</feature>
<dbReference type="SMART" id="SM00192">
    <property type="entry name" value="LDLa"/>
    <property type="match status" value="1"/>
</dbReference>
<protein>
    <recommendedName>
        <fullName evidence="6">CUB domain-containing protein</fullName>
    </recommendedName>
</protein>
<evidence type="ECO:0000256" key="3">
    <source>
        <dbReference type="SAM" id="MobiDB-lite"/>
    </source>
</evidence>
<feature type="signal peptide" evidence="5">
    <location>
        <begin position="1"/>
        <end position="38"/>
    </location>
</feature>
<keyword evidence="4" id="KW-1133">Transmembrane helix</keyword>
<feature type="region of interest" description="Disordered" evidence="3">
    <location>
        <begin position="107"/>
        <end position="131"/>
    </location>
</feature>
<sequence length="326" mass="35342">MQGLPKETKMSKPAHRGGLQAWGKWLLLLNAAVPAVSPMQTVSVVDFCGQTLHGDGMVLTSHRDSRRYYFVVASTDCQLTMQAATPKDKVQFQFRFFLVYSMVRSPSSTLASNDHPTLALPKSRSERETPDPCTAGSYVQFYDGQNHTAKPLGMPLCGKNIPRPVTSTGNFLTLRLVTRGQQPRVDFVGDFTSVRTGLNASACSMESYFPCHNGKCIPPSLVCDGSSVDNCGDGTDQAAQSPAWCKGSPTLLPPLNNAEASSAVNALPSQVTCAGPQESQLLPPGTATWDKTDKRKPLFASLAAILGAAFVFWCCWNPGWFIWRMG</sequence>
<dbReference type="PROSITE" id="PS01180">
    <property type="entry name" value="CUB"/>
    <property type="match status" value="1"/>
</dbReference>
<keyword evidence="5" id="KW-0732">Signal</keyword>
<organism evidence="7 8">
    <name type="scientific">Podarcis muralis</name>
    <name type="common">Wall lizard</name>
    <name type="synonym">Lacerta muralis</name>
    <dbReference type="NCBI Taxonomy" id="64176"/>
    <lineage>
        <taxon>Eukaryota</taxon>
        <taxon>Metazoa</taxon>
        <taxon>Chordata</taxon>
        <taxon>Craniata</taxon>
        <taxon>Vertebrata</taxon>
        <taxon>Euteleostomi</taxon>
        <taxon>Lepidosauria</taxon>
        <taxon>Squamata</taxon>
        <taxon>Bifurcata</taxon>
        <taxon>Unidentata</taxon>
        <taxon>Episquamata</taxon>
        <taxon>Laterata</taxon>
        <taxon>Lacertibaenia</taxon>
        <taxon>Lacertidae</taxon>
        <taxon>Podarcis</taxon>
    </lineage>
</organism>